<evidence type="ECO:0008006" key="5">
    <source>
        <dbReference type="Google" id="ProtNLM"/>
    </source>
</evidence>
<evidence type="ECO:0000256" key="2">
    <source>
        <dbReference type="SAM" id="Phobius"/>
    </source>
</evidence>
<sequence>MGARSRNGRTVFRLFTVVSALCMVYVCFPYAYYFGDYVRQTNPFSGQQQIQQTFTATDAELTCLHGHGFLLQDELQDEQGNYSQTLHGPVDAIPNIVHFIFGLKNRRENPGAGTFGFLEYLALRSAIVSLEPDAIYLHYTYLSEPASADPHADPLTNPWIRRLARDITLVHHDPAPNAAATQYAHLSDTMRLRFLLEHGGIYLDIDSFALRPFDRLLHAPPGRDVVLGAEGGNRWGLCNAIMAARPNSTFVARWLASYAGVEPGRAGWNYHSVILPKRLAEANPGEVCALAPDAFFWPTWTWRHVEWMHEAISADEAGFWAESIRNNSGSLFPNQVAYHAWNQMAWDRHLKKLTPRVVRQKDTRFNLLVRRFMEDDLV</sequence>
<comment type="similarity">
    <text evidence="1">Belongs to the glycosyltransferase 32 family.</text>
</comment>
<keyword evidence="4" id="KW-1185">Reference proteome</keyword>
<accession>A0AAD9ICI0</accession>
<dbReference type="AlphaFoldDB" id="A0AAD9ICI0"/>
<protein>
    <recommendedName>
        <fullName evidence="5">Glycosyl transferase</fullName>
    </recommendedName>
</protein>
<dbReference type="Pfam" id="PF04488">
    <property type="entry name" value="Gly_transf_sug"/>
    <property type="match status" value="1"/>
</dbReference>
<name>A0AAD9ICI0_9PEZI</name>
<dbReference type="EMBL" id="JAQQPM010000008">
    <property type="protein sequence ID" value="KAK2074585.1"/>
    <property type="molecule type" value="Genomic_DNA"/>
</dbReference>
<keyword evidence="2" id="KW-0812">Transmembrane</keyword>
<feature type="transmembrane region" description="Helical" evidence="2">
    <location>
        <begin position="12"/>
        <end position="33"/>
    </location>
</feature>
<proteinExistence type="inferred from homology"/>
<evidence type="ECO:0000256" key="1">
    <source>
        <dbReference type="ARBA" id="ARBA00009003"/>
    </source>
</evidence>
<keyword evidence="2" id="KW-0472">Membrane</keyword>
<organism evidence="3 4">
    <name type="scientific">Phyllachora maydis</name>
    <dbReference type="NCBI Taxonomy" id="1825666"/>
    <lineage>
        <taxon>Eukaryota</taxon>
        <taxon>Fungi</taxon>
        <taxon>Dikarya</taxon>
        <taxon>Ascomycota</taxon>
        <taxon>Pezizomycotina</taxon>
        <taxon>Sordariomycetes</taxon>
        <taxon>Sordariomycetidae</taxon>
        <taxon>Phyllachorales</taxon>
        <taxon>Phyllachoraceae</taxon>
        <taxon>Phyllachora</taxon>
    </lineage>
</organism>
<evidence type="ECO:0000313" key="3">
    <source>
        <dbReference type="EMBL" id="KAK2074585.1"/>
    </source>
</evidence>
<dbReference type="SUPFAM" id="SSF53448">
    <property type="entry name" value="Nucleotide-diphospho-sugar transferases"/>
    <property type="match status" value="1"/>
</dbReference>
<gene>
    <name evidence="3" type="ORF">P8C59_008780</name>
</gene>
<dbReference type="Proteomes" id="UP001217918">
    <property type="component" value="Unassembled WGS sequence"/>
</dbReference>
<dbReference type="PANTHER" id="PTHR46830">
    <property type="entry name" value="TRANSFERASE, PUTATIVE-RELATED"/>
    <property type="match status" value="1"/>
</dbReference>
<dbReference type="GO" id="GO:1901135">
    <property type="term" value="P:carbohydrate derivative metabolic process"/>
    <property type="evidence" value="ECO:0007669"/>
    <property type="project" value="UniProtKB-ARBA"/>
</dbReference>
<keyword evidence="2" id="KW-1133">Transmembrane helix</keyword>
<dbReference type="Gene3D" id="3.90.550.20">
    <property type="match status" value="1"/>
</dbReference>
<dbReference type="InterPro" id="IPR007577">
    <property type="entry name" value="GlycoTrfase_DXD_sugar-bd_CS"/>
</dbReference>
<reference evidence="3" key="1">
    <citation type="journal article" date="2023" name="Mol. Plant Microbe Interact.">
        <title>Elucidating the Obligate Nature and Biological Capacity of an Invasive Fungal Corn Pathogen.</title>
        <authorList>
            <person name="MacCready J.S."/>
            <person name="Roggenkamp E.M."/>
            <person name="Gdanetz K."/>
            <person name="Chilvers M.I."/>
        </authorList>
    </citation>
    <scope>NUCLEOTIDE SEQUENCE</scope>
    <source>
        <strain evidence="3">PM02</strain>
    </source>
</reference>
<comment type="caution">
    <text evidence="3">The sequence shown here is derived from an EMBL/GenBank/DDBJ whole genome shotgun (WGS) entry which is preliminary data.</text>
</comment>
<dbReference type="InterPro" id="IPR029044">
    <property type="entry name" value="Nucleotide-diphossugar_trans"/>
</dbReference>
<dbReference type="PANTHER" id="PTHR46830:SF2">
    <property type="entry name" value="ALPHA-1,4-N-ACETYLGLUCOSAMINYLTRANSFERASE"/>
    <property type="match status" value="1"/>
</dbReference>
<evidence type="ECO:0000313" key="4">
    <source>
        <dbReference type="Proteomes" id="UP001217918"/>
    </source>
</evidence>